<evidence type="ECO:0000313" key="5">
    <source>
        <dbReference type="Proteomes" id="UP000681967"/>
    </source>
</evidence>
<dbReference type="Gene3D" id="1.20.1420.10">
    <property type="entry name" value="Talin, central domain"/>
    <property type="match status" value="4"/>
</dbReference>
<comment type="subcellular location">
    <subcellularLocation>
        <location evidence="1">Cytoplasm</location>
    </subcellularLocation>
</comment>
<name>A0A8S2KXE1_9BILA</name>
<dbReference type="SUPFAM" id="SSF109885">
    <property type="entry name" value="I/LWEQ domain"/>
    <property type="match status" value="2"/>
</dbReference>
<dbReference type="GO" id="GO:0005925">
    <property type="term" value="C:focal adhesion"/>
    <property type="evidence" value="ECO:0007669"/>
    <property type="project" value="TreeGrafter"/>
</dbReference>
<dbReference type="InterPro" id="IPR054060">
    <property type="entry name" value="TLN1-like_RS"/>
</dbReference>
<dbReference type="InterPro" id="IPR054082">
    <property type="entry name" value="Talin_IBS2B"/>
</dbReference>
<proteinExistence type="predicted"/>
<dbReference type="AlphaFoldDB" id="A0A8S2KXE1"/>
<dbReference type="Gene3D" id="1.20.1410.10">
    <property type="entry name" value="I/LWEQ domain"/>
    <property type="match status" value="1"/>
</dbReference>
<dbReference type="PROSITE" id="PS50945">
    <property type="entry name" value="I_LWEQ"/>
    <property type="match status" value="1"/>
</dbReference>
<dbReference type="GO" id="GO:0005178">
    <property type="term" value="F:integrin binding"/>
    <property type="evidence" value="ECO:0007669"/>
    <property type="project" value="TreeGrafter"/>
</dbReference>
<evidence type="ECO:0000259" key="3">
    <source>
        <dbReference type="PROSITE" id="PS50945"/>
    </source>
</evidence>
<accession>A0A8S2KXE1</accession>
<dbReference type="InterPro" id="IPR035964">
    <property type="entry name" value="I/LWEQ_dom_sf"/>
</dbReference>
<protein>
    <recommendedName>
        <fullName evidence="3">I/LWEQ domain-containing protein</fullName>
    </recommendedName>
</protein>
<gene>
    <name evidence="4" type="ORF">BYL167_LOCUS6288</name>
</gene>
<dbReference type="GO" id="GO:0051015">
    <property type="term" value="F:actin filament binding"/>
    <property type="evidence" value="ECO:0007669"/>
    <property type="project" value="InterPro"/>
</dbReference>
<dbReference type="FunFam" id="1.20.1420.10:FF:000002">
    <property type="entry name" value="Talin 2"/>
    <property type="match status" value="1"/>
</dbReference>
<comment type="caution">
    <text evidence="4">The sequence shown here is derived from an EMBL/GenBank/DDBJ whole genome shotgun (WGS) entry which is preliminary data.</text>
</comment>
<dbReference type="Proteomes" id="UP000681967">
    <property type="component" value="Unassembled WGS sequence"/>
</dbReference>
<dbReference type="InterPro" id="IPR002558">
    <property type="entry name" value="ILWEQ_dom"/>
</dbReference>
<dbReference type="GO" id="GO:0098609">
    <property type="term" value="P:cell-cell adhesion"/>
    <property type="evidence" value="ECO:0007669"/>
    <property type="project" value="TreeGrafter"/>
</dbReference>
<dbReference type="SUPFAM" id="SSF47220">
    <property type="entry name" value="alpha-catenin/vinculin-like"/>
    <property type="match status" value="1"/>
</dbReference>
<dbReference type="Pfam" id="PF21896">
    <property type="entry name" value="Talin_IBS2B"/>
    <property type="match status" value="2"/>
</dbReference>
<sequence length="978" mass="106933">MFYSISKQNMNHHILPLATKIAKNTSVLCNAARDASSNTTNPIARRRFVESAKDVANGTAELVQTIKILDSSYTPENHRRCTETSRPLLQSIDELYTYAMSREFASVPALISSTGRQLQEPILAAARNVVDGACRIVDCSKNLIVNAKEPAQWQQLAGHTKNVSESIKRLATSVKEMAPGQRECDHAIQELRTLYSEVDKAFTNVETLRKTDKSLQFHQEQISSTSHFISELTLDIRQSSKRDAERIGSYVTQFVTYIEPFVHHTIDYVSCMIHKREKCLILDQVKSIVETSLQLIMGTKESGGNIKNTQWHKVVDDNSELLTKSIHKLVHTLEEQSSSIGIMSGLSENIRTLISTLDTTMLPNQGHFSDYQTCMISYVLAALQTSARGTQACINAASTVSGIIADLDTTILFATAGTLNAEQDGETFADHREAILKTAKALVEDTKTLVAGAASSQEQLASAAQAAVRTITKLAEVVKLGAASLGADDGEAQVMLINSVKDVALALNNLINVTKSASGKNIDDPEMQKLKESAKIMVTNVTSLLRTVKSVEDEAQRGTNALEATIESIAQELRLFNNGQIPTNQTTPEELIRVTKQITMATAKAVAAGQSCRQDDIIAAANLGRKSVSDFLFVCKSSAYIADDKILQQRTLDSGRLCIKYYKELLETIHILIQKSSNETKQKLLNYSRMIAQSTQELVQCAKQLKGADFIDPDDPAYIAENELFNAAQSIEAAAKKLSALKPRRKPKEIDENLNFDEQILEAAKSITNAAGALISAATSAQKEIASQIKKRTNPFLPKNVFPAPTINKGTSPAQLSKSASDEDGQWSQGLISAARYVASACHVLCDAANGLVHGYGTEEKLISSAKQVSSNTAALLVACKVKADFMSQSMARLQTAGNAVKRAADALVRSAQRAVEMQQEDKYFEVSLRVVPGIAQEIKCKEAILTKERELDEARNRLKAIRLAKYGHSEQDSNEST</sequence>
<evidence type="ECO:0000256" key="1">
    <source>
        <dbReference type="ARBA" id="ARBA00004496"/>
    </source>
</evidence>
<dbReference type="Gene3D" id="1.20.120.230">
    <property type="entry name" value="Alpha-catenin/vinculin-like"/>
    <property type="match status" value="1"/>
</dbReference>
<reference evidence="4" key="1">
    <citation type="submission" date="2021-02" db="EMBL/GenBank/DDBJ databases">
        <authorList>
            <person name="Nowell W R."/>
        </authorList>
    </citation>
    <scope>NUCLEOTIDE SEQUENCE</scope>
</reference>
<dbReference type="Pfam" id="PF01608">
    <property type="entry name" value="I_LWEQ"/>
    <property type="match status" value="1"/>
</dbReference>
<dbReference type="PANTHER" id="PTHR19981">
    <property type="entry name" value="TALIN"/>
    <property type="match status" value="1"/>
</dbReference>
<dbReference type="GO" id="GO:0005886">
    <property type="term" value="C:plasma membrane"/>
    <property type="evidence" value="ECO:0007669"/>
    <property type="project" value="TreeGrafter"/>
</dbReference>
<dbReference type="InterPro" id="IPR036723">
    <property type="entry name" value="Alpha-catenin/vinculin-like_sf"/>
</dbReference>
<dbReference type="GO" id="GO:0005737">
    <property type="term" value="C:cytoplasm"/>
    <property type="evidence" value="ECO:0007669"/>
    <property type="project" value="UniProtKB-SubCell"/>
</dbReference>
<organism evidence="4 5">
    <name type="scientific">Rotaria magnacalcarata</name>
    <dbReference type="NCBI Taxonomy" id="392030"/>
    <lineage>
        <taxon>Eukaryota</taxon>
        <taxon>Metazoa</taxon>
        <taxon>Spiralia</taxon>
        <taxon>Gnathifera</taxon>
        <taxon>Rotifera</taxon>
        <taxon>Eurotatoria</taxon>
        <taxon>Bdelloidea</taxon>
        <taxon>Philodinida</taxon>
        <taxon>Philodinidae</taxon>
        <taxon>Rotaria</taxon>
    </lineage>
</organism>
<evidence type="ECO:0000313" key="4">
    <source>
        <dbReference type="EMBL" id="CAF3859204.1"/>
    </source>
</evidence>
<evidence type="ECO:0000256" key="2">
    <source>
        <dbReference type="ARBA" id="ARBA00022490"/>
    </source>
</evidence>
<keyword evidence="2" id="KW-0963">Cytoplasm</keyword>
<dbReference type="SMART" id="SM00307">
    <property type="entry name" value="ILWEQ"/>
    <property type="match status" value="1"/>
</dbReference>
<dbReference type="PANTHER" id="PTHR19981:SF1">
    <property type="entry name" value="RHEA, ISOFORM B"/>
    <property type="match status" value="1"/>
</dbReference>
<dbReference type="GO" id="GO:0030036">
    <property type="term" value="P:actin cytoskeleton organization"/>
    <property type="evidence" value="ECO:0007669"/>
    <property type="project" value="TreeGrafter"/>
</dbReference>
<dbReference type="Pfam" id="PF21865">
    <property type="entry name" value="TLN1-like_RS"/>
    <property type="match status" value="2"/>
</dbReference>
<dbReference type="EMBL" id="CAJOBH010001516">
    <property type="protein sequence ID" value="CAF3859204.1"/>
    <property type="molecule type" value="Genomic_DNA"/>
</dbReference>
<feature type="domain" description="I/LWEQ" evidence="3">
    <location>
        <begin position="708"/>
        <end position="970"/>
    </location>
</feature>